<evidence type="ECO:0000259" key="8">
    <source>
        <dbReference type="PROSITE" id="PS50158"/>
    </source>
</evidence>
<dbReference type="Pfam" id="PF10237">
    <property type="entry name" value="N6-adenineMlase"/>
    <property type="match status" value="1"/>
</dbReference>
<feature type="region of interest" description="Disordered" evidence="7">
    <location>
        <begin position="433"/>
        <end position="453"/>
    </location>
</feature>
<keyword evidence="5" id="KW-0539">Nucleus</keyword>
<dbReference type="PANTHER" id="PTHR13493:SF3">
    <property type="entry name" value="RRNA N6-ADENOSINE-METHYLTRANSFERASE ZCCHC4"/>
    <property type="match status" value="1"/>
</dbReference>
<dbReference type="Proteomes" id="UP001497472">
    <property type="component" value="Unassembled WGS sequence"/>
</dbReference>
<dbReference type="InterPro" id="IPR017921">
    <property type="entry name" value="Znf_CTCHY"/>
</dbReference>
<feature type="domain" description="CCHC-type" evidence="8">
    <location>
        <begin position="426"/>
        <end position="441"/>
    </location>
</feature>
<evidence type="ECO:0000256" key="4">
    <source>
        <dbReference type="ARBA" id="ARBA00022679"/>
    </source>
</evidence>
<dbReference type="Pfam" id="PF00098">
    <property type="entry name" value="zf-CCHC"/>
    <property type="match status" value="1"/>
</dbReference>
<dbReference type="GO" id="GO:0003676">
    <property type="term" value="F:nucleic acid binding"/>
    <property type="evidence" value="ECO:0007669"/>
    <property type="project" value="InterPro"/>
</dbReference>
<dbReference type="PROSITE" id="PS50158">
    <property type="entry name" value="ZF_CCHC"/>
    <property type="match status" value="1"/>
</dbReference>
<keyword evidence="2" id="KW-0963">Cytoplasm</keyword>
<feature type="domain" description="CTCHY-type" evidence="9">
    <location>
        <begin position="354"/>
        <end position="425"/>
    </location>
</feature>
<dbReference type="EMBL" id="CAVLEF010000122">
    <property type="protein sequence ID" value="CAK1551355.1"/>
    <property type="molecule type" value="Genomic_DNA"/>
</dbReference>
<dbReference type="PROSITE" id="PS00092">
    <property type="entry name" value="N6_MTASE"/>
    <property type="match status" value="1"/>
</dbReference>
<keyword evidence="4" id="KW-0808">Transferase</keyword>
<evidence type="ECO:0000256" key="7">
    <source>
        <dbReference type="SAM" id="MobiDB-lite"/>
    </source>
</evidence>
<evidence type="ECO:0000256" key="6">
    <source>
        <dbReference type="PROSITE-ProRule" id="PRU00047"/>
    </source>
</evidence>
<sequence>MAKKRKFTSEEHNTQQKTVPVEVVIEDVTKHPICLHGPTLLFSSEKGRYFACASCRDKKECPLHIDEEDWKKEGVRKRNEKYYNLIPKVDKKAAWNTLTEVKTRHASDRAYCNTCNELFNISQTKKHRGDHRVTTPLTEEQLSNPSSWLPTLENDYREAQYLFKKKAITTVLGILKNNKISNILCIGTPTIHEAAQASPEFESLLLDFDTRHHQFNAPNKFLWYNMFNNYLFDGNNDEKILKKFLKGSKEKGLCIVMDPPFGGRVEPLIHTIRELSSTYNQICETEGILPIIWAFPYFSEPYIKNMMPELKMHDYKVEYENHKKFKNSKSGKQGSPVRFFTNLPLRTIDLSNDSNYKYCETCKYWVAKTNNHCNICKECCSKDGTSYVHCKKCNRCVKPTYEHCGTCERCCHPNHRCGVIVESQSCYNCNQKGHKQSQCPQKTTGRNKKRKSN</sequence>
<evidence type="ECO:0000259" key="9">
    <source>
        <dbReference type="PROSITE" id="PS51270"/>
    </source>
</evidence>
<organism evidence="10 11">
    <name type="scientific">Leptosia nina</name>
    <dbReference type="NCBI Taxonomy" id="320188"/>
    <lineage>
        <taxon>Eukaryota</taxon>
        <taxon>Metazoa</taxon>
        <taxon>Ecdysozoa</taxon>
        <taxon>Arthropoda</taxon>
        <taxon>Hexapoda</taxon>
        <taxon>Insecta</taxon>
        <taxon>Pterygota</taxon>
        <taxon>Neoptera</taxon>
        <taxon>Endopterygota</taxon>
        <taxon>Lepidoptera</taxon>
        <taxon>Glossata</taxon>
        <taxon>Ditrysia</taxon>
        <taxon>Papilionoidea</taxon>
        <taxon>Pieridae</taxon>
        <taxon>Pierinae</taxon>
        <taxon>Leptosia</taxon>
    </lineage>
</organism>
<keyword evidence="6" id="KW-0862">Zinc</keyword>
<dbReference type="InterPro" id="IPR039846">
    <property type="entry name" value="ZCCHC4"/>
</dbReference>
<dbReference type="InterPro" id="IPR002052">
    <property type="entry name" value="DNA_methylase_N6_adenine_CS"/>
</dbReference>
<evidence type="ECO:0000313" key="10">
    <source>
        <dbReference type="EMBL" id="CAK1551355.1"/>
    </source>
</evidence>
<evidence type="ECO:0008006" key="12">
    <source>
        <dbReference type="Google" id="ProtNLM"/>
    </source>
</evidence>
<evidence type="ECO:0000256" key="1">
    <source>
        <dbReference type="ARBA" id="ARBA00004496"/>
    </source>
</evidence>
<comment type="subcellular location">
    <subcellularLocation>
        <location evidence="1">Cytoplasm</location>
    </subcellularLocation>
</comment>
<name>A0AAV1JQ40_9NEOP</name>
<dbReference type="GO" id="GO:0005730">
    <property type="term" value="C:nucleolus"/>
    <property type="evidence" value="ECO:0007669"/>
    <property type="project" value="TreeGrafter"/>
</dbReference>
<proteinExistence type="predicted"/>
<comment type="caution">
    <text evidence="10">The sequence shown here is derived from an EMBL/GenBank/DDBJ whole genome shotgun (WGS) entry which is preliminary data.</text>
</comment>
<keyword evidence="6" id="KW-0479">Metal-binding</keyword>
<evidence type="ECO:0000256" key="3">
    <source>
        <dbReference type="ARBA" id="ARBA00022603"/>
    </source>
</evidence>
<keyword evidence="3" id="KW-0489">Methyltransferase</keyword>
<dbReference type="InterPro" id="IPR041370">
    <property type="entry name" value="Mlase_EEF1AKMT1/ZCCHC4"/>
</dbReference>
<dbReference type="GO" id="GO:0008988">
    <property type="term" value="F:rRNA (adenine-N6-)-methyltransferase activity"/>
    <property type="evidence" value="ECO:0007669"/>
    <property type="project" value="InterPro"/>
</dbReference>
<dbReference type="AlphaFoldDB" id="A0AAV1JQ40"/>
<dbReference type="SMART" id="SM00343">
    <property type="entry name" value="ZnF_C2HC"/>
    <property type="match status" value="1"/>
</dbReference>
<evidence type="ECO:0000313" key="11">
    <source>
        <dbReference type="Proteomes" id="UP001497472"/>
    </source>
</evidence>
<dbReference type="GO" id="GO:0005737">
    <property type="term" value="C:cytoplasm"/>
    <property type="evidence" value="ECO:0007669"/>
    <property type="project" value="UniProtKB-SubCell"/>
</dbReference>
<protein>
    <recommendedName>
        <fullName evidence="12">Zinc finger CCHC domain-containing protein 4</fullName>
    </recommendedName>
</protein>
<dbReference type="InterPro" id="IPR001878">
    <property type="entry name" value="Znf_CCHC"/>
</dbReference>
<evidence type="ECO:0000256" key="2">
    <source>
        <dbReference type="ARBA" id="ARBA00022490"/>
    </source>
</evidence>
<keyword evidence="6" id="KW-0863">Zinc-finger</keyword>
<reference evidence="10 11" key="1">
    <citation type="submission" date="2023-11" db="EMBL/GenBank/DDBJ databases">
        <authorList>
            <person name="Okamura Y."/>
        </authorList>
    </citation>
    <scope>NUCLEOTIDE SEQUENCE [LARGE SCALE GENOMIC DNA]</scope>
</reference>
<accession>A0AAV1JQ40</accession>
<dbReference type="PROSITE" id="PS50216">
    <property type="entry name" value="DHHC"/>
    <property type="match status" value="1"/>
</dbReference>
<dbReference type="PROSITE" id="PS51270">
    <property type="entry name" value="ZF_CTCHY"/>
    <property type="match status" value="1"/>
</dbReference>
<evidence type="ECO:0000256" key="5">
    <source>
        <dbReference type="ARBA" id="ARBA00023242"/>
    </source>
</evidence>
<dbReference type="GO" id="GO:0008270">
    <property type="term" value="F:zinc ion binding"/>
    <property type="evidence" value="ECO:0007669"/>
    <property type="project" value="UniProtKB-KW"/>
</dbReference>
<dbReference type="PANTHER" id="PTHR13493">
    <property type="entry name" value="ZINC FINGER CCHC DOMAIN-CONTAINING"/>
    <property type="match status" value="1"/>
</dbReference>
<keyword evidence="11" id="KW-1185">Reference proteome</keyword>
<gene>
    <name evidence="10" type="ORF">LNINA_LOCUS10500</name>
</gene>
<feature type="compositionally biased region" description="Polar residues" evidence="7">
    <location>
        <begin position="433"/>
        <end position="444"/>
    </location>
</feature>